<proteinExistence type="inferred from homology"/>
<evidence type="ECO:0000256" key="2">
    <source>
        <dbReference type="ARBA" id="ARBA00022598"/>
    </source>
</evidence>
<comment type="similarity">
    <text evidence="1">Belongs to the ATP-dependent AMP-binding enzyme family.</text>
</comment>
<keyword evidence="2" id="KW-0436">Ligase</keyword>
<dbReference type="PANTHER" id="PTHR43767:SF1">
    <property type="entry name" value="NONRIBOSOMAL PEPTIDE SYNTHASE PES1 (EUROFUNG)-RELATED"/>
    <property type="match status" value="1"/>
</dbReference>
<accession>A0A916WRC3</accession>
<protein>
    <submittedName>
        <fullName evidence="5">Acyl-CoA synthetase</fullName>
    </submittedName>
</protein>
<reference evidence="5" key="1">
    <citation type="journal article" date="2014" name="Int. J. Syst. Evol. Microbiol.">
        <title>Complete genome sequence of Corynebacterium casei LMG S-19264T (=DSM 44701T), isolated from a smear-ripened cheese.</title>
        <authorList>
            <consortium name="US DOE Joint Genome Institute (JGI-PGF)"/>
            <person name="Walter F."/>
            <person name="Albersmeier A."/>
            <person name="Kalinowski J."/>
            <person name="Ruckert C."/>
        </authorList>
    </citation>
    <scope>NUCLEOTIDE SEQUENCE</scope>
    <source>
        <strain evidence="5">CGMCC 1.15085</strain>
    </source>
</reference>
<organism evidence="5 6">
    <name type="scientific">Flexivirga endophytica</name>
    <dbReference type="NCBI Taxonomy" id="1849103"/>
    <lineage>
        <taxon>Bacteria</taxon>
        <taxon>Bacillati</taxon>
        <taxon>Actinomycetota</taxon>
        <taxon>Actinomycetes</taxon>
        <taxon>Micrococcales</taxon>
        <taxon>Dermacoccaceae</taxon>
        <taxon>Flexivirga</taxon>
    </lineage>
</organism>
<comment type="caution">
    <text evidence="5">The sequence shown here is derived from an EMBL/GenBank/DDBJ whole genome shotgun (WGS) entry which is preliminary data.</text>
</comment>
<evidence type="ECO:0000259" key="3">
    <source>
        <dbReference type="Pfam" id="PF00501"/>
    </source>
</evidence>
<dbReference type="Pfam" id="PF13193">
    <property type="entry name" value="AMP-binding_C"/>
    <property type="match status" value="1"/>
</dbReference>
<dbReference type="InterPro" id="IPR050237">
    <property type="entry name" value="ATP-dep_AMP-bd_enzyme"/>
</dbReference>
<dbReference type="FunFam" id="3.30.300.30:FF:000008">
    <property type="entry name" value="2,3-dihydroxybenzoate-AMP ligase"/>
    <property type="match status" value="1"/>
</dbReference>
<evidence type="ECO:0000313" key="5">
    <source>
        <dbReference type="EMBL" id="GGB27206.1"/>
    </source>
</evidence>
<dbReference type="InterPro" id="IPR000873">
    <property type="entry name" value="AMP-dep_synth/lig_dom"/>
</dbReference>
<dbReference type="InterPro" id="IPR025110">
    <property type="entry name" value="AMP-bd_C"/>
</dbReference>
<dbReference type="RefSeq" id="WP_229749575.1">
    <property type="nucleotide sequence ID" value="NZ_BMHI01000002.1"/>
</dbReference>
<dbReference type="EMBL" id="BMHI01000002">
    <property type="protein sequence ID" value="GGB27206.1"/>
    <property type="molecule type" value="Genomic_DNA"/>
</dbReference>
<dbReference type="InterPro" id="IPR042099">
    <property type="entry name" value="ANL_N_sf"/>
</dbReference>
<reference evidence="5" key="2">
    <citation type="submission" date="2020-09" db="EMBL/GenBank/DDBJ databases">
        <authorList>
            <person name="Sun Q."/>
            <person name="Zhou Y."/>
        </authorList>
    </citation>
    <scope>NUCLEOTIDE SEQUENCE</scope>
    <source>
        <strain evidence="5">CGMCC 1.15085</strain>
    </source>
</reference>
<evidence type="ECO:0000256" key="1">
    <source>
        <dbReference type="ARBA" id="ARBA00006432"/>
    </source>
</evidence>
<dbReference type="AlphaFoldDB" id="A0A916WRC3"/>
<feature type="domain" description="AMP-dependent synthetase/ligase" evidence="3">
    <location>
        <begin position="31"/>
        <end position="396"/>
    </location>
</feature>
<name>A0A916WRC3_9MICO</name>
<dbReference type="Proteomes" id="UP000636793">
    <property type="component" value="Unassembled WGS sequence"/>
</dbReference>
<evidence type="ECO:0000259" key="4">
    <source>
        <dbReference type="Pfam" id="PF13193"/>
    </source>
</evidence>
<dbReference type="PANTHER" id="PTHR43767">
    <property type="entry name" value="LONG-CHAIN-FATTY-ACID--COA LIGASE"/>
    <property type="match status" value="1"/>
</dbReference>
<evidence type="ECO:0000313" key="6">
    <source>
        <dbReference type="Proteomes" id="UP000636793"/>
    </source>
</evidence>
<gene>
    <name evidence="5" type="ORF">GCM10011492_16910</name>
</gene>
<sequence>MTEPMRADLSGVDELTANLTHRVCVGDQSSRNAVVYGDRMALIDGPTRISYRELESLANAVGRGLRDLGVQRGDRVALALQNRWEFVVTFFGCAKLGAIVVPLNVALMPAELTFQLDDSGASVLVTEQPLLALAEAAVRGTGVRDVRVVGAAPATVGDVPAAPWESLIAVDDSRLEVIVEDRDVLHCLYTSGTTSAPKGVLTSHVAVQLGALSSALAFGLRADVDESVMPLVLPMFHVTALDAILLSSLVTGMTVLLHRGFDPAAVAQNFVDHPVTHLTMLPAMWGALLQQPALGQADTGRLVSGCYAMAPMPADLLAALRARFPQAAFILGSGQTETTPASQMQWVGHQGTKDDSWGPAVATTEVQVMGPDARLLERGQEGEIVYRTPQLMDGYWHNPEANAESLAGGWFHGGDIGYLDEDGVVWFTDRSKDMVKTGGENVSSVEVERILLAHEAVAECAVVGRPDERWGEAVTAYVVLGADTTATRDELRAHCREHLAGFKVPKTIELVDALPKTATGKIRKVELRG</sequence>
<dbReference type="Gene3D" id="3.30.300.30">
    <property type="match status" value="1"/>
</dbReference>
<dbReference type="SUPFAM" id="SSF56801">
    <property type="entry name" value="Acetyl-CoA synthetase-like"/>
    <property type="match status" value="1"/>
</dbReference>
<dbReference type="Gene3D" id="3.40.50.12780">
    <property type="entry name" value="N-terminal domain of ligase-like"/>
    <property type="match status" value="1"/>
</dbReference>
<keyword evidence="6" id="KW-1185">Reference proteome</keyword>
<dbReference type="InterPro" id="IPR045851">
    <property type="entry name" value="AMP-bd_C_sf"/>
</dbReference>
<feature type="domain" description="AMP-binding enzyme C-terminal" evidence="4">
    <location>
        <begin position="446"/>
        <end position="521"/>
    </location>
</feature>
<dbReference type="Pfam" id="PF00501">
    <property type="entry name" value="AMP-binding"/>
    <property type="match status" value="1"/>
</dbReference>
<dbReference type="GO" id="GO:0016878">
    <property type="term" value="F:acid-thiol ligase activity"/>
    <property type="evidence" value="ECO:0007669"/>
    <property type="project" value="UniProtKB-ARBA"/>
</dbReference>